<name>A0ABD6F0K3_9BILA</name>
<protein>
    <submittedName>
        <fullName evidence="2">Uncharacterized protein</fullName>
    </submittedName>
</protein>
<feature type="compositionally biased region" description="Low complexity" evidence="1">
    <location>
        <begin position="26"/>
        <end position="53"/>
    </location>
</feature>
<gene>
    <name evidence="2" type="ORF">AB6A40_009306</name>
</gene>
<feature type="compositionally biased region" description="Polar residues" evidence="1">
    <location>
        <begin position="1"/>
        <end position="13"/>
    </location>
</feature>
<dbReference type="EMBL" id="JBGFUD010009659">
    <property type="protein sequence ID" value="MFH4982597.1"/>
    <property type="molecule type" value="Genomic_DNA"/>
</dbReference>
<dbReference type="AlphaFoldDB" id="A0ABD6F0K3"/>
<evidence type="ECO:0000256" key="1">
    <source>
        <dbReference type="SAM" id="MobiDB-lite"/>
    </source>
</evidence>
<feature type="region of interest" description="Disordered" evidence="1">
    <location>
        <begin position="1"/>
        <end position="55"/>
    </location>
</feature>
<reference evidence="2 3" key="1">
    <citation type="submission" date="2024-08" db="EMBL/GenBank/DDBJ databases">
        <title>Gnathostoma spinigerum genome.</title>
        <authorList>
            <person name="Gonzalez-Bertolin B."/>
            <person name="Monzon S."/>
            <person name="Zaballos A."/>
            <person name="Jimenez P."/>
            <person name="Dekumyoy P."/>
            <person name="Varona S."/>
            <person name="Cuesta I."/>
            <person name="Sumanam S."/>
            <person name="Adisakwattana P."/>
            <person name="Gasser R.B."/>
            <person name="Hernandez-Gonzalez A."/>
            <person name="Young N.D."/>
            <person name="Perteguer M.J."/>
        </authorList>
    </citation>
    <scope>NUCLEOTIDE SEQUENCE [LARGE SCALE GENOMIC DNA]</scope>
    <source>
        <strain evidence="2">AL3</strain>
        <tissue evidence="2">Liver</tissue>
    </source>
</reference>
<dbReference type="Proteomes" id="UP001608902">
    <property type="component" value="Unassembled WGS sequence"/>
</dbReference>
<accession>A0ABD6F0K3</accession>
<organism evidence="2 3">
    <name type="scientific">Gnathostoma spinigerum</name>
    <dbReference type="NCBI Taxonomy" id="75299"/>
    <lineage>
        <taxon>Eukaryota</taxon>
        <taxon>Metazoa</taxon>
        <taxon>Ecdysozoa</taxon>
        <taxon>Nematoda</taxon>
        <taxon>Chromadorea</taxon>
        <taxon>Rhabditida</taxon>
        <taxon>Spirurina</taxon>
        <taxon>Gnathostomatomorpha</taxon>
        <taxon>Gnathostomatoidea</taxon>
        <taxon>Gnathostomatidae</taxon>
        <taxon>Gnathostoma</taxon>
    </lineage>
</organism>
<keyword evidence="3" id="KW-1185">Reference proteome</keyword>
<comment type="caution">
    <text evidence="2">The sequence shown here is derived from an EMBL/GenBank/DDBJ whole genome shotgun (WGS) entry which is preliminary data.</text>
</comment>
<evidence type="ECO:0000313" key="3">
    <source>
        <dbReference type="Proteomes" id="UP001608902"/>
    </source>
</evidence>
<sequence>MNPNAIQCNRTRQSSSPEVNPPSPPLDGLSSPHSMNASKLSVASSSSVDGVAAENIQPTNNVLAEITIKSECNERKRPYTVSALLDLPQFSPFSSNGGDSVER</sequence>
<proteinExistence type="predicted"/>
<evidence type="ECO:0000313" key="2">
    <source>
        <dbReference type="EMBL" id="MFH4982597.1"/>
    </source>
</evidence>